<dbReference type="PANTHER" id="PTHR21716:SF4">
    <property type="entry name" value="TRANSMEMBRANE PROTEIN 245"/>
    <property type="match status" value="1"/>
</dbReference>
<evidence type="ECO:0000313" key="7">
    <source>
        <dbReference type="EMBL" id="REH40106.1"/>
    </source>
</evidence>
<protein>
    <submittedName>
        <fullName evidence="7">Putative PurR-regulated permease PerM</fullName>
    </submittedName>
</protein>
<evidence type="ECO:0000256" key="3">
    <source>
        <dbReference type="ARBA" id="ARBA00022692"/>
    </source>
</evidence>
<dbReference type="PANTHER" id="PTHR21716">
    <property type="entry name" value="TRANSMEMBRANE PROTEIN"/>
    <property type="match status" value="1"/>
</dbReference>
<feature type="transmembrane region" description="Helical" evidence="6">
    <location>
        <begin position="213"/>
        <end position="236"/>
    </location>
</feature>
<keyword evidence="4 6" id="KW-1133">Transmembrane helix</keyword>
<accession>A0A3E0H8Q9</accession>
<dbReference type="EMBL" id="QUNR01000001">
    <property type="protein sequence ID" value="REH40106.1"/>
    <property type="molecule type" value="Genomic_DNA"/>
</dbReference>
<dbReference type="InterPro" id="IPR002549">
    <property type="entry name" value="AI-2E-like"/>
</dbReference>
<keyword evidence="3 6" id="KW-0812">Transmembrane</keyword>
<keyword evidence="8" id="KW-1185">Reference proteome</keyword>
<feature type="transmembrane region" description="Helical" evidence="6">
    <location>
        <begin position="62"/>
        <end position="85"/>
    </location>
</feature>
<proteinExistence type="inferred from homology"/>
<feature type="transmembrane region" description="Helical" evidence="6">
    <location>
        <begin position="242"/>
        <end position="262"/>
    </location>
</feature>
<comment type="caution">
    <text evidence="7">The sequence shown here is derived from an EMBL/GenBank/DDBJ whole genome shotgun (WGS) entry which is preliminary data.</text>
</comment>
<reference evidence="7 8" key="1">
    <citation type="submission" date="2018-08" db="EMBL/GenBank/DDBJ databases">
        <title>Genomic Encyclopedia of Type Strains, Phase IV (KMG-IV): sequencing the most valuable type-strain genomes for metagenomic binning, comparative biology and taxonomic classification.</title>
        <authorList>
            <person name="Goeker M."/>
        </authorList>
    </citation>
    <scope>NUCLEOTIDE SEQUENCE [LARGE SCALE GENOMIC DNA]</scope>
    <source>
        <strain evidence="7 8">DSM 26022</strain>
    </source>
</reference>
<organism evidence="7 8">
    <name type="scientific">Paraperlucidibaca baekdonensis</name>
    <dbReference type="NCBI Taxonomy" id="748120"/>
    <lineage>
        <taxon>Bacteria</taxon>
        <taxon>Pseudomonadati</taxon>
        <taxon>Pseudomonadota</taxon>
        <taxon>Gammaproteobacteria</taxon>
        <taxon>Moraxellales</taxon>
        <taxon>Moraxellaceae</taxon>
        <taxon>Paraperlucidibaca</taxon>
    </lineage>
</organism>
<evidence type="ECO:0000256" key="6">
    <source>
        <dbReference type="SAM" id="Phobius"/>
    </source>
</evidence>
<evidence type="ECO:0000256" key="1">
    <source>
        <dbReference type="ARBA" id="ARBA00004141"/>
    </source>
</evidence>
<dbReference type="OrthoDB" id="5298283at2"/>
<dbReference type="AlphaFoldDB" id="A0A3E0H8Q9"/>
<dbReference type="GO" id="GO:0016020">
    <property type="term" value="C:membrane"/>
    <property type="evidence" value="ECO:0007669"/>
    <property type="project" value="UniProtKB-SubCell"/>
</dbReference>
<keyword evidence="5 6" id="KW-0472">Membrane</keyword>
<evidence type="ECO:0000313" key="8">
    <source>
        <dbReference type="Proteomes" id="UP000256774"/>
    </source>
</evidence>
<sequence length="360" mass="39307">MMAGTTYTLTRVLLLIVLISLGYLSYNVLSPFFIPMAWAAILVFVTWPLYRWLYNKVGQRENIAAALMTTFLTLVMLGPLAWLLVLLQAEIRTIYGHIGELLSQDQLPIPERFSTVVPWLYEELERWWTQVHINPEATKESIRSLASLGLPQAKLLAGGIGRNMAKLALTVFTAFFFYRDGLTLMRSTRKALSLITPGQGDRYMKAAGDMTRAVVFGIVLTAIAQATLAGAGYAVAGAPNPIFLALLTFVVALVPFGTPFAWGGVSLWLLISGDTFSAIGLMIWGALFVSSVDNIIRPLVISNATKVSFLLIMFGVLGGLTAFGMIGLFIGPVILAVILAIWKEWLDQPAEVQSASSSEP</sequence>
<feature type="transmembrane region" description="Helical" evidence="6">
    <location>
        <begin position="32"/>
        <end position="50"/>
    </location>
</feature>
<evidence type="ECO:0000256" key="2">
    <source>
        <dbReference type="ARBA" id="ARBA00009773"/>
    </source>
</evidence>
<gene>
    <name evidence="7" type="ORF">DFR26_0305</name>
</gene>
<dbReference type="Pfam" id="PF01594">
    <property type="entry name" value="AI-2E_transport"/>
    <property type="match status" value="1"/>
</dbReference>
<dbReference type="Proteomes" id="UP000256774">
    <property type="component" value="Unassembled WGS sequence"/>
</dbReference>
<feature type="transmembrane region" description="Helical" evidence="6">
    <location>
        <begin position="309"/>
        <end position="342"/>
    </location>
</feature>
<name>A0A3E0H8Q9_9GAMM</name>
<evidence type="ECO:0000256" key="5">
    <source>
        <dbReference type="ARBA" id="ARBA00023136"/>
    </source>
</evidence>
<dbReference type="RefSeq" id="WP_116207174.1">
    <property type="nucleotide sequence ID" value="NZ_QUNR01000001.1"/>
</dbReference>
<feature type="transmembrane region" description="Helical" evidence="6">
    <location>
        <begin position="7"/>
        <end position="26"/>
    </location>
</feature>
<evidence type="ECO:0000256" key="4">
    <source>
        <dbReference type="ARBA" id="ARBA00022989"/>
    </source>
</evidence>
<comment type="subcellular location">
    <subcellularLocation>
        <location evidence="1">Membrane</location>
        <topology evidence="1">Multi-pass membrane protein</topology>
    </subcellularLocation>
</comment>
<comment type="similarity">
    <text evidence="2">Belongs to the autoinducer-2 exporter (AI-2E) (TC 2.A.86) family.</text>
</comment>